<dbReference type="PROSITE" id="PS50089">
    <property type="entry name" value="ZF_RING_2"/>
    <property type="match status" value="1"/>
</dbReference>
<keyword evidence="3" id="KW-1133">Transmembrane helix</keyword>
<keyword evidence="3" id="KW-0812">Transmembrane</keyword>
<dbReference type="OrthoDB" id="5600418at2759"/>
<sequence length="337" mass="38006">MDGDVNMREFAASIASTYAIYNLPTARRKYDIKPQDPPANDDEECIICYRTFNEKDDPSDLSEISCQPIELQPCKHIIGSQCFEKLIRANMDTCQICRAKITLLSDPFPRWLQRATSWGWYTLYVDYTPGYALKTFALVGFVDLSRRLFEEKITPKEAFRLWWYYMDALSGWTRTILFITLTIKTIFKISAFFLSTPFPELTILRTLGFPGVSDSKAMALAFDVPLMFGLWATSTDVNFDNGGDARVWVANAALLFCIARVLSLVLSLKVFFALLVGNFLVYGALTGALIWFGMEEGSPGRRRTYFVETSPPTRSSSPGCIPPRSIEPRPANTTAEG</sequence>
<dbReference type="GO" id="GO:0008270">
    <property type="term" value="F:zinc ion binding"/>
    <property type="evidence" value="ECO:0007669"/>
    <property type="project" value="UniProtKB-KW"/>
</dbReference>
<keyword evidence="6" id="KW-1185">Reference proteome</keyword>
<keyword evidence="1" id="KW-0863">Zinc-finger</keyword>
<reference evidence="5" key="1">
    <citation type="journal article" date="2020" name="Stud. Mycol.">
        <title>101 Dothideomycetes genomes: a test case for predicting lifestyles and emergence of pathogens.</title>
        <authorList>
            <person name="Haridas S."/>
            <person name="Albert R."/>
            <person name="Binder M."/>
            <person name="Bloem J."/>
            <person name="Labutti K."/>
            <person name="Salamov A."/>
            <person name="Andreopoulos B."/>
            <person name="Baker S."/>
            <person name="Barry K."/>
            <person name="Bills G."/>
            <person name="Bluhm B."/>
            <person name="Cannon C."/>
            <person name="Castanera R."/>
            <person name="Culley D."/>
            <person name="Daum C."/>
            <person name="Ezra D."/>
            <person name="Gonzalez J."/>
            <person name="Henrissat B."/>
            <person name="Kuo A."/>
            <person name="Liang C."/>
            <person name="Lipzen A."/>
            <person name="Lutzoni F."/>
            <person name="Magnuson J."/>
            <person name="Mondo S."/>
            <person name="Nolan M."/>
            <person name="Ohm R."/>
            <person name="Pangilinan J."/>
            <person name="Park H.-J."/>
            <person name="Ramirez L."/>
            <person name="Alfaro M."/>
            <person name="Sun H."/>
            <person name="Tritt A."/>
            <person name="Yoshinaga Y."/>
            <person name="Zwiers L.-H."/>
            <person name="Turgeon B."/>
            <person name="Goodwin S."/>
            <person name="Spatafora J."/>
            <person name="Crous P."/>
            <person name="Grigoriev I."/>
        </authorList>
    </citation>
    <scope>NUCLEOTIDE SEQUENCE</scope>
    <source>
        <strain evidence="5">CBS 675.92</strain>
    </source>
</reference>
<keyword evidence="1" id="KW-0479">Metal-binding</keyword>
<proteinExistence type="predicted"/>
<dbReference type="Proteomes" id="UP000800035">
    <property type="component" value="Unassembled WGS sequence"/>
</dbReference>
<feature type="region of interest" description="Disordered" evidence="2">
    <location>
        <begin position="307"/>
        <end position="337"/>
    </location>
</feature>
<dbReference type="SUPFAM" id="SSF57850">
    <property type="entry name" value="RING/U-box"/>
    <property type="match status" value="1"/>
</dbReference>
<dbReference type="Gene3D" id="3.30.40.10">
    <property type="entry name" value="Zinc/RING finger domain, C3HC4 (zinc finger)"/>
    <property type="match status" value="1"/>
</dbReference>
<feature type="transmembrane region" description="Helical" evidence="3">
    <location>
        <begin position="245"/>
        <end position="265"/>
    </location>
</feature>
<feature type="transmembrane region" description="Helical" evidence="3">
    <location>
        <begin position="176"/>
        <end position="195"/>
    </location>
</feature>
<gene>
    <name evidence="5" type="ORF">CC80DRAFT_269824</name>
</gene>
<dbReference type="EMBL" id="ML976982">
    <property type="protein sequence ID" value="KAF1961021.1"/>
    <property type="molecule type" value="Genomic_DNA"/>
</dbReference>
<evidence type="ECO:0000313" key="5">
    <source>
        <dbReference type="EMBL" id="KAF1961021.1"/>
    </source>
</evidence>
<evidence type="ECO:0000256" key="2">
    <source>
        <dbReference type="SAM" id="MobiDB-lite"/>
    </source>
</evidence>
<dbReference type="AlphaFoldDB" id="A0A6A5U7X9"/>
<feature type="domain" description="RING-type" evidence="4">
    <location>
        <begin position="45"/>
        <end position="98"/>
    </location>
</feature>
<accession>A0A6A5U7X9</accession>
<dbReference type="InterPro" id="IPR013083">
    <property type="entry name" value="Znf_RING/FYVE/PHD"/>
</dbReference>
<protein>
    <recommendedName>
        <fullName evidence="4">RING-type domain-containing protein</fullName>
    </recommendedName>
</protein>
<feature type="transmembrane region" description="Helical" evidence="3">
    <location>
        <begin position="271"/>
        <end position="293"/>
    </location>
</feature>
<evidence type="ECO:0000256" key="1">
    <source>
        <dbReference type="PROSITE-ProRule" id="PRU00175"/>
    </source>
</evidence>
<feature type="transmembrane region" description="Helical" evidence="3">
    <location>
        <begin position="215"/>
        <end position="233"/>
    </location>
</feature>
<keyword evidence="3" id="KW-0472">Membrane</keyword>
<keyword evidence="1" id="KW-0862">Zinc</keyword>
<evidence type="ECO:0000259" key="4">
    <source>
        <dbReference type="PROSITE" id="PS50089"/>
    </source>
</evidence>
<name>A0A6A5U7X9_9PLEO</name>
<evidence type="ECO:0000313" key="6">
    <source>
        <dbReference type="Proteomes" id="UP000800035"/>
    </source>
</evidence>
<dbReference type="InterPro" id="IPR001841">
    <property type="entry name" value="Znf_RING"/>
</dbReference>
<organism evidence="5 6">
    <name type="scientific">Byssothecium circinans</name>
    <dbReference type="NCBI Taxonomy" id="147558"/>
    <lineage>
        <taxon>Eukaryota</taxon>
        <taxon>Fungi</taxon>
        <taxon>Dikarya</taxon>
        <taxon>Ascomycota</taxon>
        <taxon>Pezizomycotina</taxon>
        <taxon>Dothideomycetes</taxon>
        <taxon>Pleosporomycetidae</taxon>
        <taxon>Pleosporales</taxon>
        <taxon>Massarineae</taxon>
        <taxon>Massarinaceae</taxon>
        <taxon>Byssothecium</taxon>
    </lineage>
</organism>
<evidence type="ECO:0000256" key="3">
    <source>
        <dbReference type="SAM" id="Phobius"/>
    </source>
</evidence>